<evidence type="ECO:0000256" key="5">
    <source>
        <dbReference type="ARBA" id="ARBA00023239"/>
    </source>
</evidence>
<dbReference type="OrthoDB" id="6250729at2759"/>
<dbReference type="GO" id="GO:0019752">
    <property type="term" value="P:carboxylic acid metabolic process"/>
    <property type="evidence" value="ECO:0007669"/>
    <property type="project" value="InterPro"/>
</dbReference>
<reference evidence="10" key="1">
    <citation type="submission" date="2016-06" db="UniProtKB">
        <authorList>
            <consortium name="WormBaseParasite"/>
        </authorList>
    </citation>
    <scope>IDENTIFICATION</scope>
</reference>
<evidence type="ECO:0000313" key="9">
    <source>
        <dbReference type="Proteomes" id="UP000275846"/>
    </source>
</evidence>
<keyword evidence="3" id="KW-0210">Decarboxylase</keyword>
<feature type="region of interest" description="Disordered" evidence="6">
    <location>
        <begin position="395"/>
        <end position="432"/>
    </location>
</feature>
<proteinExistence type="inferred from homology"/>
<keyword evidence="4" id="KW-0663">Pyridoxal phosphate</keyword>
<feature type="compositionally biased region" description="Gly residues" evidence="6">
    <location>
        <begin position="522"/>
        <end position="532"/>
    </location>
</feature>
<reference evidence="8 9" key="2">
    <citation type="submission" date="2018-11" db="EMBL/GenBank/DDBJ databases">
        <authorList>
            <consortium name="Pathogen Informatics"/>
        </authorList>
    </citation>
    <scope>NUCLEOTIDE SEQUENCE [LARGE SCALE GENOMIC DNA]</scope>
    <source>
        <strain evidence="8 9">NST_G2</strain>
    </source>
</reference>
<dbReference type="InterPro" id="IPR055103">
    <property type="entry name" value="PDXDC1-like_2nd"/>
</dbReference>
<feature type="compositionally biased region" description="Polar residues" evidence="6">
    <location>
        <begin position="666"/>
        <end position="684"/>
    </location>
</feature>
<keyword evidence="9" id="KW-1185">Reference proteome</keyword>
<sequence length="803" mass="86243">MFISLLLLPLRHLSLPLSSLLPFSSASFFFFLVSSSSISLSLSSAAATAVSNAHCQQFAIDVSAFSKLVENDVKLGRKPLMLIAYSGGTYYGSSDCLSALSAICRRHKIWLHVEGLSILRFALLTKPPIDQASHIAINSLNLDFSMCVGICQPVNVVVLRSTLPESILLYLNVFPLSTTAAVSSASSAQDSRGCLDEGAPATLSIPRTPSSLPEAILAWISLRLQDGHAGGVGARMRHATELTRYMSSALQKLQDIYVLAKPESVTTPDVSPSQSAPSNEETFLTIMLVSALQFEHPGMGLKICSVDGNNACVRFSPLSAVSLMSIKEADIDAFVQNVATSCMIMKCTLEHRAAFRSLVNSTPGLYYFHLLDWAGLGAAFYVPHTYRCLFPPKTGVSPQPRVEESTAADGAGLMETEQREEGEEEDGVEGVNGSHNRAVLAALLRLPPNAAQAIADVNRDLISRLRNHDFAFSSFRINFRPAAMVDEAINLAPTGGSNAIARALDPLASPPPLPASRNSRAAGGGGGGGGGESLPASDGFSPLPAARDSVPPIVTTGLSCLRFGLITPGTDMSEMLELVLQVASVVEEDSNYVNNLSEIVKRGIEEATNQLKVEQEKKLREEGMLRQVPYLDRLVNWWYPPTDAQIPGRALNLSIGELSSTQPLLRQRSSTVSLHQQQATSSVEKQPGDSEVASSNHSSTAWQWFPFGRKTEHIAEATAQAISPPSDGLSNGNGSTSLSANSDRGTHTQSESQLGSSKTMFVDFIAIIVSTRRSTTIYYWAATVHFEKYSVSLILDVVSISVR</sequence>
<dbReference type="InterPro" id="IPR050477">
    <property type="entry name" value="GrpII_AminoAcid_Decarb"/>
</dbReference>
<dbReference type="Proteomes" id="UP000275846">
    <property type="component" value="Unassembled WGS sequence"/>
</dbReference>
<dbReference type="InterPro" id="IPR002129">
    <property type="entry name" value="PyrdxlP-dep_de-COase"/>
</dbReference>
<evidence type="ECO:0000256" key="3">
    <source>
        <dbReference type="ARBA" id="ARBA00022793"/>
    </source>
</evidence>
<feature type="domain" description="PDXDC1/PDXD2 second" evidence="7">
    <location>
        <begin position="284"/>
        <end position="349"/>
    </location>
</feature>
<evidence type="ECO:0000256" key="1">
    <source>
        <dbReference type="ARBA" id="ARBA00001933"/>
    </source>
</evidence>
<evidence type="ECO:0000313" key="10">
    <source>
        <dbReference type="WBParaSite" id="SSLN_0000813001-mRNA-1"/>
    </source>
</evidence>
<dbReference type="WBParaSite" id="SSLN_0000813001-mRNA-1">
    <property type="protein sequence ID" value="SSLN_0000813001-mRNA-1"/>
    <property type="gene ID" value="SSLN_0000813001"/>
</dbReference>
<organism evidence="10">
    <name type="scientific">Schistocephalus solidus</name>
    <name type="common">Tapeworm</name>
    <dbReference type="NCBI Taxonomy" id="70667"/>
    <lineage>
        <taxon>Eukaryota</taxon>
        <taxon>Metazoa</taxon>
        <taxon>Spiralia</taxon>
        <taxon>Lophotrochozoa</taxon>
        <taxon>Platyhelminthes</taxon>
        <taxon>Cestoda</taxon>
        <taxon>Eucestoda</taxon>
        <taxon>Diphyllobothriidea</taxon>
        <taxon>Diphyllobothriidae</taxon>
        <taxon>Schistocephalus</taxon>
    </lineage>
</organism>
<dbReference type="EMBL" id="UYSU01034331">
    <property type="protein sequence ID" value="VDL94216.1"/>
    <property type="molecule type" value="Genomic_DNA"/>
</dbReference>
<dbReference type="InterPro" id="IPR015424">
    <property type="entry name" value="PyrdxlP-dep_Trfase"/>
</dbReference>
<gene>
    <name evidence="8" type="ORF">SSLN_LOCUS7831</name>
</gene>
<dbReference type="STRING" id="70667.A0A183SUD3"/>
<evidence type="ECO:0000256" key="4">
    <source>
        <dbReference type="ARBA" id="ARBA00022898"/>
    </source>
</evidence>
<feature type="compositionally biased region" description="Low complexity" evidence="6">
    <location>
        <begin position="726"/>
        <end position="742"/>
    </location>
</feature>
<comment type="similarity">
    <text evidence="2">Belongs to the group II decarboxylase family.</text>
</comment>
<feature type="compositionally biased region" description="Acidic residues" evidence="6">
    <location>
        <begin position="418"/>
        <end position="428"/>
    </location>
</feature>
<feature type="region of interest" description="Disordered" evidence="6">
    <location>
        <begin position="502"/>
        <end position="548"/>
    </location>
</feature>
<dbReference type="GO" id="GO:0016831">
    <property type="term" value="F:carboxy-lyase activity"/>
    <property type="evidence" value="ECO:0007669"/>
    <property type="project" value="UniProtKB-KW"/>
</dbReference>
<protein>
    <submittedName>
        <fullName evidence="10">Pyridoxal-dependent decarboxylase domain-containing protein 1</fullName>
    </submittedName>
</protein>
<evidence type="ECO:0000256" key="2">
    <source>
        <dbReference type="ARBA" id="ARBA00009533"/>
    </source>
</evidence>
<dbReference type="GO" id="GO:0030170">
    <property type="term" value="F:pyridoxal phosphate binding"/>
    <property type="evidence" value="ECO:0007669"/>
    <property type="project" value="InterPro"/>
</dbReference>
<evidence type="ECO:0000313" key="8">
    <source>
        <dbReference type="EMBL" id="VDL94216.1"/>
    </source>
</evidence>
<dbReference type="Gene3D" id="3.40.640.10">
    <property type="entry name" value="Type I PLP-dependent aspartate aminotransferase-like (Major domain)"/>
    <property type="match status" value="1"/>
</dbReference>
<dbReference type="InterPro" id="IPR015421">
    <property type="entry name" value="PyrdxlP-dep_Trfase_major"/>
</dbReference>
<comment type="cofactor">
    <cofactor evidence="1">
        <name>pyridoxal 5'-phosphate</name>
        <dbReference type="ChEBI" id="CHEBI:597326"/>
    </cofactor>
</comment>
<dbReference type="Pfam" id="PF22930">
    <property type="entry name" value="PDXDC1-like_cen"/>
    <property type="match status" value="1"/>
</dbReference>
<feature type="region of interest" description="Disordered" evidence="6">
    <location>
        <begin position="722"/>
        <end position="753"/>
    </location>
</feature>
<dbReference type="PANTHER" id="PTHR42735:SF1">
    <property type="entry name" value="PYRIDOXAL-DEPENDENT DECARBOXYLASE DOMAIN-CONTAINING PROTEIN 1-RELATED"/>
    <property type="match status" value="1"/>
</dbReference>
<dbReference type="PANTHER" id="PTHR42735">
    <property type="match status" value="1"/>
</dbReference>
<evidence type="ECO:0000259" key="7">
    <source>
        <dbReference type="Pfam" id="PF22930"/>
    </source>
</evidence>
<feature type="region of interest" description="Disordered" evidence="6">
    <location>
        <begin position="666"/>
        <end position="697"/>
    </location>
</feature>
<name>A0A183SUD3_SCHSO</name>
<dbReference type="SUPFAM" id="SSF53383">
    <property type="entry name" value="PLP-dependent transferases"/>
    <property type="match status" value="1"/>
</dbReference>
<accession>A0A183SUD3</accession>
<evidence type="ECO:0000256" key="6">
    <source>
        <dbReference type="SAM" id="MobiDB-lite"/>
    </source>
</evidence>
<dbReference type="Pfam" id="PF00282">
    <property type="entry name" value="Pyridoxal_deC"/>
    <property type="match status" value="1"/>
</dbReference>
<keyword evidence="5" id="KW-0456">Lyase</keyword>
<dbReference type="AlphaFoldDB" id="A0A183SUD3"/>